<keyword evidence="1" id="KW-0472">Membrane</keyword>
<proteinExistence type="predicted"/>
<organism evidence="2 3">
    <name type="scientific">Rhizophagus irregularis</name>
    <dbReference type="NCBI Taxonomy" id="588596"/>
    <lineage>
        <taxon>Eukaryota</taxon>
        <taxon>Fungi</taxon>
        <taxon>Fungi incertae sedis</taxon>
        <taxon>Mucoromycota</taxon>
        <taxon>Glomeromycotina</taxon>
        <taxon>Glomeromycetes</taxon>
        <taxon>Glomerales</taxon>
        <taxon>Glomeraceae</taxon>
        <taxon>Rhizophagus</taxon>
    </lineage>
</organism>
<keyword evidence="1" id="KW-1133">Transmembrane helix</keyword>
<accession>A0A916E9R1</accession>
<gene>
    <name evidence="2" type="ORF">CHRIB12_LOCUS10447</name>
</gene>
<name>A0A916E9R1_9GLOM</name>
<dbReference type="OrthoDB" id="2331162at2759"/>
<evidence type="ECO:0000313" key="3">
    <source>
        <dbReference type="Proteomes" id="UP000684084"/>
    </source>
</evidence>
<dbReference type="Proteomes" id="UP000684084">
    <property type="component" value="Unassembled WGS sequence"/>
</dbReference>
<evidence type="ECO:0000256" key="1">
    <source>
        <dbReference type="SAM" id="Phobius"/>
    </source>
</evidence>
<keyword evidence="1" id="KW-0812">Transmembrane</keyword>
<feature type="transmembrane region" description="Helical" evidence="1">
    <location>
        <begin position="12"/>
        <end position="34"/>
    </location>
</feature>
<reference evidence="2" key="1">
    <citation type="submission" date="2020-05" db="EMBL/GenBank/DDBJ databases">
        <authorList>
            <person name="Rincon C."/>
            <person name="Sanders R I."/>
            <person name="Robbins C."/>
            <person name="Chaturvedi A."/>
        </authorList>
    </citation>
    <scope>NUCLEOTIDE SEQUENCE</scope>
    <source>
        <strain evidence="2">CHB12</strain>
    </source>
</reference>
<comment type="caution">
    <text evidence="2">The sequence shown here is derived from an EMBL/GenBank/DDBJ whole genome shotgun (WGS) entry which is preliminary data.</text>
</comment>
<evidence type="ECO:0000313" key="2">
    <source>
        <dbReference type="EMBL" id="CAB5365482.1"/>
    </source>
</evidence>
<dbReference type="EMBL" id="CAGKOT010000021">
    <property type="protein sequence ID" value="CAB5365482.1"/>
    <property type="molecule type" value="Genomic_DNA"/>
</dbReference>
<dbReference type="AlphaFoldDB" id="A0A916E9R1"/>
<protein>
    <submittedName>
        <fullName evidence="2">Uncharacterized protein</fullName>
    </submittedName>
</protein>
<sequence>MLIVTRIYMLKYHFILVNLLLLGFSQIIALFDWWKLTFKCKICFLGVASSCITFEVRSVHLLRSSILAYL</sequence>